<keyword evidence="8" id="KW-1185">Reference proteome</keyword>
<dbReference type="eggNOG" id="COG0840">
    <property type="taxonomic scope" value="Bacteria"/>
</dbReference>
<reference evidence="8" key="1">
    <citation type="submission" date="2011-12" db="EMBL/GenBank/DDBJ databases">
        <title>Complete sequence of Clostridium clariflavum DSM 19732.</title>
        <authorList>
            <consortium name="US DOE Joint Genome Institute"/>
            <person name="Lucas S."/>
            <person name="Han J."/>
            <person name="Lapidus A."/>
            <person name="Cheng J.-F."/>
            <person name="Goodwin L."/>
            <person name="Pitluck S."/>
            <person name="Peters L."/>
            <person name="Teshima H."/>
            <person name="Detter J.C."/>
            <person name="Han C."/>
            <person name="Tapia R."/>
            <person name="Land M."/>
            <person name="Hauser L."/>
            <person name="Kyrpides N."/>
            <person name="Ivanova N."/>
            <person name="Pagani I."/>
            <person name="Kitzmiller T."/>
            <person name="Lynd L."/>
            <person name="Izquierdo J."/>
            <person name="Woyke T."/>
        </authorList>
    </citation>
    <scope>NUCLEOTIDE SEQUENCE [LARGE SCALE GENOMIC DNA]</scope>
    <source>
        <strain evidence="8">DSM 19732 / NBRC 101661 / EBR45</strain>
    </source>
</reference>
<feature type="domain" description="Methyl-accepting transducer" evidence="5">
    <location>
        <begin position="141"/>
        <end position="405"/>
    </location>
</feature>
<dbReference type="PANTHER" id="PTHR32089:SF112">
    <property type="entry name" value="LYSOZYME-LIKE PROTEIN-RELATED"/>
    <property type="match status" value="1"/>
</dbReference>
<sequence precursor="true">MNNQKQHMSSKNFTKTLIYSLSTLLLIFLIFSIFTLYTGLFSSSATKPILMVIIAIELILTIALFATLHNFFKSVNTVNKQAELLAHGKLNISDILPDEVRGLEILARAFNDMKSNLLSFIELTKTNIITISDAIDNVSKSMNNSYLGNEQIAVSMGNVAEKAQEQSKLMGEAMAKIDEVGKRIESITRSVEEVEKSVEKTVQATSIGVQNLDEYYEQLNIISDNLNTTSDYIKKLNEDVTQIDQIGKFIIQISEQLKLLGLNASVEAAKAGESGKGFAVVAHEMNLLSSATKDSIGKINSILKNIERSSSYVSSSIDSCVESYGASKEIFNSIRESFEIISNSANSLETDIKKVYSEVTLINNSTHEIRESSLRLHQASEDISTKTQEVAAVTEEELAELEEINNYTSSLQNMLTGIEHLVKKFQTSVVPVEEVSAKQLHITFISPLDHEFWYGVRQGVLYAKKVLSDKNVVIDYHGIQKDVGPQIIKATEEAIKNGSDGIIVPGFVPELIPLLETAHNKGIPFMVYNCDFPEKTKRVAYFGPNVNSAGTLAARLMSKALDGKGEVVLLTGGLDAFVHKTRRDTILAELKKHKGIKVFDEARCADNPEQTYNTVKEFLRKNSNIRGIFNTGGTMAASAKAVEDMGFTGKTFIVCFDYNKEIYEYIRKGIIAAAIGQDPFGQGHDPIVYLYNMLVTGKKPEEEIIWTRLEVVDKNNVDDLL</sequence>
<dbReference type="PROSITE" id="PS50111">
    <property type="entry name" value="CHEMOTAXIS_TRANSDUC_2"/>
    <property type="match status" value="1"/>
</dbReference>
<dbReference type="SMART" id="SM00283">
    <property type="entry name" value="MA"/>
    <property type="match status" value="1"/>
</dbReference>
<dbReference type="PROSITE" id="PS50885">
    <property type="entry name" value="HAMP"/>
    <property type="match status" value="1"/>
</dbReference>
<feature type="transmembrane region" description="Helical" evidence="4">
    <location>
        <begin position="17"/>
        <end position="37"/>
    </location>
</feature>
<dbReference type="InterPro" id="IPR004089">
    <property type="entry name" value="MCPsignal_dom"/>
</dbReference>
<dbReference type="InterPro" id="IPR025997">
    <property type="entry name" value="SBP_2_dom"/>
</dbReference>
<gene>
    <name evidence="7" type="ordered locus">Clocl_0932</name>
</gene>
<dbReference type="KEGG" id="ccl:Clocl_0932"/>
<dbReference type="GO" id="GO:0016020">
    <property type="term" value="C:membrane"/>
    <property type="evidence" value="ECO:0007669"/>
    <property type="project" value="InterPro"/>
</dbReference>
<evidence type="ECO:0000313" key="7">
    <source>
        <dbReference type="EMBL" id="AEV67610.1"/>
    </source>
</evidence>
<keyword evidence="7" id="KW-0813">Transport</keyword>
<dbReference type="Pfam" id="PF13407">
    <property type="entry name" value="Peripla_BP_4"/>
    <property type="match status" value="1"/>
</dbReference>
<dbReference type="eggNOG" id="COG1879">
    <property type="taxonomic scope" value="Bacteria"/>
</dbReference>
<evidence type="ECO:0000256" key="4">
    <source>
        <dbReference type="SAM" id="Phobius"/>
    </source>
</evidence>
<feature type="transmembrane region" description="Helical" evidence="4">
    <location>
        <begin position="49"/>
        <end position="72"/>
    </location>
</feature>
<keyword evidence="1 3" id="KW-0807">Transducer</keyword>
<dbReference type="SUPFAM" id="SSF58104">
    <property type="entry name" value="Methyl-accepting chemotaxis protein (MCP) signaling domain"/>
    <property type="match status" value="1"/>
</dbReference>
<keyword evidence="4" id="KW-1133">Transmembrane helix</keyword>
<dbReference type="Gene3D" id="1.10.287.950">
    <property type="entry name" value="Methyl-accepting chemotaxis protein"/>
    <property type="match status" value="1"/>
</dbReference>
<evidence type="ECO:0000259" key="5">
    <source>
        <dbReference type="PROSITE" id="PS50111"/>
    </source>
</evidence>
<dbReference type="GO" id="GO:0007165">
    <property type="term" value="P:signal transduction"/>
    <property type="evidence" value="ECO:0007669"/>
    <property type="project" value="UniProtKB-KW"/>
</dbReference>
<evidence type="ECO:0000259" key="6">
    <source>
        <dbReference type="PROSITE" id="PS50885"/>
    </source>
</evidence>
<dbReference type="STRING" id="720554.Clocl_0932"/>
<evidence type="ECO:0000256" key="2">
    <source>
        <dbReference type="ARBA" id="ARBA00029447"/>
    </source>
</evidence>
<evidence type="ECO:0000256" key="1">
    <source>
        <dbReference type="ARBA" id="ARBA00023224"/>
    </source>
</evidence>
<dbReference type="Pfam" id="PF00015">
    <property type="entry name" value="MCPsignal"/>
    <property type="match status" value="1"/>
</dbReference>
<dbReference type="EMBL" id="CP003065">
    <property type="protein sequence ID" value="AEV67610.1"/>
    <property type="molecule type" value="Genomic_DNA"/>
</dbReference>
<organism evidence="7 8">
    <name type="scientific">Acetivibrio clariflavus (strain DSM 19732 / NBRC 101661 / EBR45)</name>
    <name type="common">Clostridium clariflavum</name>
    <dbReference type="NCBI Taxonomy" id="720554"/>
    <lineage>
        <taxon>Bacteria</taxon>
        <taxon>Bacillati</taxon>
        <taxon>Bacillota</taxon>
        <taxon>Clostridia</taxon>
        <taxon>Eubacteriales</taxon>
        <taxon>Oscillospiraceae</taxon>
        <taxon>Acetivibrio</taxon>
    </lineage>
</organism>
<dbReference type="OrthoDB" id="569491at2"/>
<evidence type="ECO:0000313" key="8">
    <source>
        <dbReference type="Proteomes" id="UP000005435"/>
    </source>
</evidence>
<dbReference type="InterPro" id="IPR028082">
    <property type="entry name" value="Peripla_BP_I"/>
</dbReference>
<dbReference type="AlphaFoldDB" id="G8LWI4"/>
<protein>
    <submittedName>
        <fullName evidence="7">ABC-type sugar transport system, periplasmic component</fullName>
    </submittedName>
</protein>
<feature type="domain" description="HAMP" evidence="6">
    <location>
        <begin position="69"/>
        <end position="122"/>
    </location>
</feature>
<keyword evidence="4" id="KW-0472">Membrane</keyword>
<evidence type="ECO:0000256" key="3">
    <source>
        <dbReference type="PROSITE-ProRule" id="PRU00284"/>
    </source>
</evidence>
<dbReference type="Gene3D" id="3.40.50.2300">
    <property type="match status" value="2"/>
</dbReference>
<dbReference type="PANTHER" id="PTHR32089">
    <property type="entry name" value="METHYL-ACCEPTING CHEMOTAXIS PROTEIN MCPB"/>
    <property type="match status" value="1"/>
</dbReference>
<dbReference type="RefSeq" id="WP_014254229.1">
    <property type="nucleotide sequence ID" value="NC_016627.1"/>
</dbReference>
<dbReference type="HOGENOM" id="CLU_385308_0_0_9"/>
<reference evidence="7 8" key="2">
    <citation type="journal article" date="2012" name="Stand. Genomic Sci.">
        <title>Complete Genome Sequence of Clostridium clariflavum DSM 19732.</title>
        <authorList>
            <person name="Izquierdo J.A."/>
            <person name="Goodwin L."/>
            <person name="Davenport K.W."/>
            <person name="Teshima H."/>
            <person name="Bruce D."/>
            <person name="Detter C."/>
            <person name="Tapia R."/>
            <person name="Han S."/>
            <person name="Land M."/>
            <person name="Hauser L."/>
            <person name="Jeffries C.D."/>
            <person name="Han J."/>
            <person name="Pitluck S."/>
            <person name="Nolan M."/>
            <person name="Chen A."/>
            <person name="Huntemann M."/>
            <person name="Mavromatis K."/>
            <person name="Mikhailova N."/>
            <person name="Liolios K."/>
            <person name="Woyke T."/>
            <person name="Lynd L.R."/>
        </authorList>
    </citation>
    <scope>NUCLEOTIDE SEQUENCE [LARGE SCALE GENOMIC DNA]</scope>
    <source>
        <strain evidence="8">DSM 19732 / NBRC 101661 / EBR45</strain>
    </source>
</reference>
<accession>G8LWI4</accession>
<dbReference type="InterPro" id="IPR003660">
    <property type="entry name" value="HAMP_dom"/>
</dbReference>
<comment type="similarity">
    <text evidence="2">Belongs to the methyl-accepting chemotaxis (MCP) protein family.</text>
</comment>
<dbReference type="Proteomes" id="UP000005435">
    <property type="component" value="Chromosome"/>
</dbReference>
<name>G8LWI4_ACECE</name>
<proteinExistence type="inferred from homology"/>
<dbReference type="CDD" id="cd01536">
    <property type="entry name" value="PBP1_ABC_sugar_binding-like"/>
    <property type="match status" value="1"/>
</dbReference>
<keyword evidence="7" id="KW-0762">Sugar transport</keyword>
<keyword evidence="4" id="KW-0812">Transmembrane</keyword>
<dbReference type="SUPFAM" id="SSF53822">
    <property type="entry name" value="Periplasmic binding protein-like I"/>
    <property type="match status" value="1"/>
</dbReference>